<accession>A0ABS8TA46</accession>
<evidence type="ECO:0000313" key="1">
    <source>
        <dbReference type="EMBL" id="MCD7468292.1"/>
    </source>
</evidence>
<keyword evidence="2" id="KW-1185">Reference proteome</keyword>
<comment type="caution">
    <text evidence="1">The sequence shown here is derived from an EMBL/GenBank/DDBJ whole genome shotgun (WGS) entry which is preliminary data.</text>
</comment>
<gene>
    <name evidence="1" type="ORF">HAX54_006337</name>
</gene>
<evidence type="ECO:0000313" key="2">
    <source>
        <dbReference type="Proteomes" id="UP000823775"/>
    </source>
</evidence>
<protein>
    <submittedName>
        <fullName evidence="1">Uncharacterized protein</fullName>
    </submittedName>
</protein>
<proteinExistence type="predicted"/>
<reference evidence="1 2" key="1">
    <citation type="journal article" date="2021" name="BMC Genomics">
        <title>Datura genome reveals duplications of psychoactive alkaloid biosynthetic genes and high mutation rate following tissue culture.</title>
        <authorList>
            <person name="Rajewski A."/>
            <person name="Carter-House D."/>
            <person name="Stajich J."/>
            <person name="Litt A."/>
        </authorList>
    </citation>
    <scope>NUCLEOTIDE SEQUENCE [LARGE SCALE GENOMIC DNA]</scope>
    <source>
        <strain evidence="1">AR-01</strain>
    </source>
</reference>
<dbReference type="Proteomes" id="UP000823775">
    <property type="component" value="Unassembled WGS sequence"/>
</dbReference>
<sequence length="121" mass="13847">MTRGHWTNLASSLNFIQNIDRMMKATTHDHELYHHTTTRGQRVVMENTNRQPNLPLGEELTEAQGVEAVEQAQEARLAEAGRMAEAIEFVAALADRNRKNPPHHCGKQAIHNVLYKEEFYL</sequence>
<dbReference type="EMBL" id="JACEIK010001318">
    <property type="protein sequence ID" value="MCD7468292.1"/>
    <property type="molecule type" value="Genomic_DNA"/>
</dbReference>
<name>A0ABS8TA46_DATST</name>
<organism evidence="1 2">
    <name type="scientific">Datura stramonium</name>
    <name type="common">Jimsonweed</name>
    <name type="synonym">Common thornapple</name>
    <dbReference type="NCBI Taxonomy" id="4076"/>
    <lineage>
        <taxon>Eukaryota</taxon>
        <taxon>Viridiplantae</taxon>
        <taxon>Streptophyta</taxon>
        <taxon>Embryophyta</taxon>
        <taxon>Tracheophyta</taxon>
        <taxon>Spermatophyta</taxon>
        <taxon>Magnoliopsida</taxon>
        <taxon>eudicotyledons</taxon>
        <taxon>Gunneridae</taxon>
        <taxon>Pentapetalae</taxon>
        <taxon>asterids</taxon>
        <taxon>lamiids</taxon>
        <taxon>Solanales</taxon>
        <taxon>Solanaceae</taxon>
        <taxon>Solanoideae</taxon>
        <taxon>Datureae</taxon>
        <taxon>Datura</taxon>
    </lineage>
</organism>